<organism evidence="2 3">
    <name type="scientific">Lacimicrobium alkaliphilum</name>
    <dbReference type="NCBI Taxonomy" id="1526571"/>
    <lineage>
        <taxon>Bacteria</taxon>
        <taxon>Pseudomonadati</taxon>
        <taxon>Pseudomonadota</taxon>
        <taxon>Gammaproteobacteria</taxon>
        <taxon>Alteromonadales</taxon>
        <taxon>Alteromonadaceae</taxon>
        <taxon>Lacimicrobium</taxon>
    </lineage>
</organism>
<comment type="caution">
    <text evidence="2">The sequence shown here is derived from an EMBL/GenBank/DDBJ whole genome shotgun (WGS) entry which is preliminary data.</text>
</comment>
<feature type="transmembrane region" description="Helical" evidence="1">
    <location>
        <begin position="7"/>
        <end position="30"/>
    </location>
</feature>
<keyword evidence="1" id="KW-1133">Transmembrane helix</keyword>
<sequence>MRSLKGLLRLLIGMMLLSAGVVGVLLVLVIDSQPLVESDSAAQVEEADSVTELLPQLRNAYAHSEQEQVLSISAQQLESLVGVIQRARAGFRGQVNIAQGLGVLAISYELPLAGTYLNLSTELKAGPGIQLGTMQLGDISLPGNGVLSLFSMLVDWKLDTHIASELMDRVQQVDISSNAMAIRLAPFADLLQQLREMPPSVLSPEDEQKQQRVRHYLALLDSLEVPETSTLSLHYYLQPLFEQASARAVDTDAVRENESALLALAIYTGNRHFARFVGLQALPRRGHRMDIVLAGRQDLQLHFIYSAAIKLLSDQGISIAVGEFKELMDRGEGGSGYSFVDLAADMAGVRLARAALEPDRARLVQQRLARAQDSRVYFPAVLDLPEGMDKDEFSRRFQAVDSPAYQQQVDKIKARLKALPLYQP</sequence>
<evidence type="ECO:0000313" key="3">
    <source>
        <dbReference type="Proteomes" id="UP000614272"/>
    </source>
</evidence>
<name>A0ABQ1QWC9_9ALTE</name>
<accession>A0ABQ1QWC9</accession>
<dbReference type="Proteomes" id="UP000614272">
    <property type="component" value="Unassembled WGS sequence"/>
</dbReference>
<proteinExistence type="predicted"/>
<evidence type="ECO:0000256" key="1">
    <source>
        <dbReference type="SAM" id="Phobius"/>
    </source>
</evidence>
<protein>
    <submittedName>
        <fullName evidence="2">Uncharacterized protein</fullName>
    </submittedName>
</protein>
<keyword evidence="1" id="KW-0472">Membrane</keyword>
<reference evidence="3" key="1">
    <citation type="journal article" date="2019" name="Int. J. Syst. Evol. Microbiol.">
        <title>The Global Catalogue of Microorganisms (GCM) 10K type strain sequencing project: providing services to taxonomists for standard genome sequencing and annotation.</title>
        <authorList>
            <consortium name="The Broad Institute Genomics Platform"/>
            <consortium name="The Broad Institute Genome Sequencing Center for Infectious Disease"/>
            <person name="Wu L."/>
            <person name="Ma J."/>
        </authorList>
    </citation>
    <scope>NUCLEOTIDE SEQUENCE [LARGE SCALE GENOMIC DNA]</scope>
    <source>
        <strain evidence="3">CGMCC 1.12923</strain>
    </source>
</reference>
<gene>
    <name evidence="2" type="ORF">GCM10011357_00330</name>
</gene>
<keyword evidence="3" id="KW-1185">Reference proteome</keyword>
<dbReference type="RefSeq" id="WP_099033371.1">
    <property type="nucleotide sequence ID" value="NZ_BMGJ01000001.1"/>
</dbReference>
<keyword evidence="1" id="KW-0812">Transmembrane</keyword>
<evidence type="ECO:0000313" key="2">
    <source>
        <dbReference type="EMBL" id="GGD48337.1"/>
    </source>
</evidence>
<dbReference type="EMBL" id="BMGJ01000001">
    <property type="protein sequence ID" value="GGD48337.1"/>
    <property type="molecule type" value="Genomic_DNA"/>
</dbReference>